<keyword evidence="3" id="KW-0520">NAD</keyword>
<keyword evidence="8" id="KW-1185">Reference proteome</keyword>
<evidence type="ECO:0000313" key="7">
    <source>
        <dbReference type="EMBL" id="TGY62980.1"/>
    </source>
</evidence>
<evidence type="ECO:0000256" key="3">
    <source>
        <dbReference type="ARBA" id="ARBA00023027"/>
    </source>
</evidence>
<evidence type="ECO:0000256" key="1">
    <source>
        <dbReference type="ARBA" id="ARBA00005854"/>
    </source>
</evidence>
<dbReference type="RefSeq" id="WP_136011608.1">
    <property type="nucleotide sequence ID" value="NZ_SRYE01000001.1"/>
</dbReference>
<dbReference type="Proteomes" id="UP000310263">
    <property type="component" value="Unassembled WGS sequence"/>
</dbReference>
<organism evidence="7 8">
    <name type="scientific">Muricaecibacterium torontonense</name>
    <dbReference type="NCBI Taxonomy" id="3032871"/>
    <lineage>
        <taxon>Bacteria</taxon>
        <taxon>Bacillati</taxon>
        <taxon>Actinomycetota</taxon>
        <taxon>Coriobacteriia</taxon>
        <taxon>Coriobacteriales</taxon>
        <taxon>Atopobiaceae</taxon>
        <taxon>Muricaecibacterium</taxon>
    </lineage>
</organism>
<dbReference type="InterPro" id="IPR006139">
    <property type="entry name" value="D-isomer_2_OHA_DH_cat_dom"/>
</dbReference>
<comment type="similarity">
    <text evidence="1 4">Belongs to the D-isomer specific 2-hydroxyacid dehydrogenase family.</text>
</comment>
<feature type="domain" description="D-isomer specific 2-hydroxyacid dehydrogenase catalytic" evidence="5">
    <location>
        <begin position="12"/>
        <end position="316"/>
    </location>
</feature>
<accession>A0A4V3RRD2</accession>
<dbReference type="OrthoDB" id="9793626at2"/>
<dbReference type="EMBL" id="SRYE01000001">
    <property type="protein sequence ID" value="TGY62980.1"/>
    <property type="molecule type" value="Genomic_DNA"/>
</dbReference>
<evidence type="ECO:0000256" key="2">
    <source>
        <dbReference type="ARBA" id="ARBA00023002"/>
    </source>
</evidence>
<dbReference type="AlphaFoldDB" id="A0A4V3RRD2"/>
<dbReference type="SUPFAM" id="SSF52283">
    <property type="entry name" value="Formate/glycerate dehydrogenase catalytic domain-like"/>
    <property type="match status" value="1"/>
</dbReference>
<gene>
    <name evidence="7" type="ORF">E5334_00190</name>
</gene>
<name>A0A4V3RRD2_9ACTN</name>
<dbReference type="Pfam" id="PF00389">
    <property type="entry name" value="2-Hacid_dh"/>
    <property type="match status" value="1"/>
</dbReference>
<dbReference type="GO" id="GO:0051287">
    <property type="term" value="F:NAD binding"/>
    <property type="evidence" value="ECO:0007669"/>
    <property type="project" value="InterPro"/>
</dbReference>
<dbReference type="PANTHER" id="PTHR43761:SF1">
    <property type="entry name" value="D-ISOMER SPECIFIC 2-HYDROXYACID DEHYDROGENASE CATALYTIC DOMAIN-CONTAINING PROTEIN-RELATED"/>
    <property type="match status" value="1"/>
</dbReference>
<evidence type="ECO:0000313" key="8">
    <source>
        <dbReference type="Proteomes" id="UP000310263"/>
    </source>
</evidence>
<dbReference type="SUPFAM" id="SSF51735">
    <property type="entry name" value="NAD(P)-binding Rossmann-fold domains"/>
    <property type="match status" value="1"/>
</dbReference>
<dbReference type="InterPro" id="IPR036291">
    <property type="entry name" value="NAD(P)-bd_dom_sf"/>
</dbReference>
<evidence type="ECO:0000256" key="4">
    <source>
        <dbReference type="RuleBase" id="RU003719"/>
    </source>
</evidence>
<sequence length="317" mass="33439">MNIVLLEPLLVPQETINTLAAPLKAAGHRFKAYDTPTKDPGQLIQRAQGADIIIIDNTPLPAQVIQALPQLKFVDVAFTGVDQVALDACRARGILLSNCAGYSDTSVAELVCGLTVDLLRQIPACQQATRSGGTSQGLLGTEIAGKTVGILGTGHIGTRVAQLFLAFGARVLGYARHQNPHCVALGVEYPGLKDLLTHSDILTVHLPLTPETRGFLDAEKIAAMKPGSYLVNCARGPIVDTPALAQALTSGHLAGAAIDVFEQEPPLPSTNPLLKAPHTVLTPHVGYFTAEAMVRRATIAFENVAAYCQGAPQNLVI</sequence>
<dbReference type="PANTHER" id="PTHR43761">
    <property type="entry name" value="D-ISOMER SPECIFIC 2-HYDROXYACID DEHYDROGENASE FAMILY PROTEIN (AFU_ORTHOLOGUE AFUA_1G13630)"/>
    <property type="match status" value="1"/>
</dbReference>
<proteinExistence type="inferred from homology"/>
<evidence type="ECO:0000259" key="5">
    <source>
        <dbReference type="Pfam" id="PF00389"/>
    </source>
</evidence>
<dbReference type="InterPro" id="IPR006140">
    <property type="entry name" value="D-isomer_DH_NAD-bd"/>
</dbReference>
<dbReference type="FunFam" id="3.40.50.720:FF:000203">
    <property type="entry name" value="D-3-phosphoglycerate dehydrogenase (SerA)"/>
    <property type="match status" value="1"/>
</dbReference>
<keyword evidence="2 4" id="KW-0560">Oxidoreductase</keyword>
<evidence type="ECO:0000259" key="6">
    <source>
        <dbReference type="Pfam" id="PF02826"/>
    </source>
</evidence>
<dbReference type="InterPro" id="IPR050418">
    <property type="entry name" value="D-iso_2-hydroxyacid_DH_PdxB"/>
</dbReference>
<reference evidence="7 8" key="1">
    <citation type="submission" date="2019-04" db="EMBL/GenBank/DDBJ databases">
        <title>Microbes associate with the intestines of laboratory mice.</title>
        <authorList>
            <person name="Navarre W."/>
            <person name="Wong E."/>
            <person name="Huang K."/>
            <person name="Tropini C."/>
            <person name="Ng K."/>
            <person name="Yu B."/>
        </authorList>
    </citation>
    <scope>NUCLEOTIDE SEQUENCE [LARGE SCALE GENOMIC DNA]</scope>
    <source>
        <strain evidence="7 8">NM07_P-09</strain>
    </source>
</reference>
<dbReference type="PROSITE" id="PS00670">
    <property type="entry name" value="D_2_HYDROXYACID_DH_2"/>
    <property type="match status" value="1"/>
</dbReference>
<protein>
    <submittedName>
        <fullName evidence="7">Hydroxyacid dehydrogenase</fullName>
    </submittedName>
</protein>
<dbReference type="PROSITE" id="PS00671">
    <property type="entry name" value="D_2_HYDROXYACID_DH_3"/>
    <property type="match status" value="1"/>
</dbReference>
<dbReference type="Gene3D" id="3.40.50.720">
    <property type="entry name" value="NAD(P)-binding Rossmann-like Domain"/>
    <property type="match status" value="2"/>
</dbReference>
<dbReference type="InterPro" id="IPR029753">
    <property type="entry name" value="D-isomer_DH_CS"/>
</dbReference>
<comment type="caution">
    <text evidence="7">The sequence shown here is derived from an EMBL/GenBank/DDBJ whole genome shotgun (WGS) entry which is preliminary data.</text>
</comment>
<feature type="domain" description="D-isomer specific 2-hydroxyacid dehydrogenase NAD-binding" evidence="6">
    <location>
        <begin position="113"/>
        <end position="286"/>
    </location>
</feature>
<dbReference type="GO" id="GO:0016616">
    <property type="term" value="F:oxidoreductase activity, acting on the CH-OH group of donors, NAD or NADP as acceptor"/>
    <property type="evidence" value="ECO:0007669"/>
    <property type="project" value="InterPro"/>
</dbReference>
<dbReference type="Pfam" id="PF02826">
    <property type="entry name" value="2-Hacid_dh_C"/>
    <property type="match status" value="1"/>
</dbReference>